<dbReference type="InterPro" id="IPR031621">
    <property type="entry name" value="HisKA_7TM"/>
</dbReference>
<evidence type="ECO:0000313" key="4">
    <source>
        <dbReference type="EMBL" id="NJC73546.1"/>
    </source>
</evidence>
<dbReference type="PROSITE" id="PS50887">
    <property type="entry name" value="GGDEF"/>
    <property type="match status" value="1"/>
</dbReference>
<feature type="transmembrane region" description="Helical" evidence="2">
    <location>
        <begin position="181"/>
        <end position="201"/>
    </location>
</feature>
<name>A0ABX0Y551_9ACTN</name>
<dbReference type="EMBL" id="JAATVY010000032">
    <property type="protein sequence ID" value="NJC73546.1"/>
    <property type="molecule type" value="Genomic_DNA"/>
</dbReference>
<dbReference type="Pfam" id="PF16927">
    <property type="entry name" value="HisKA_7TM"/>
    <property type="match status" value="1"/>
</dbReference>
<dbReference type="NCBIfam" id="TIGR00254">
    <property type="entry name" value="GGDEF"/>
    <property type="match status" value="1"/>
</dbReference>
<accession>A0ABX0Y551</accession>
<dbReference type="CDD" id="cd01949">
    <property type="entry name" value="GGDEF"/>
    <property type="match status" value="1"/>
</dbReference>
<comment type="caution">
    <text evidence="4">The sequence shown here is derived from an EMBL/GenBank/DDBJ whole genome shotgun (WGS) entry which is preliminary data.</text>
</comment>
<dbReference type="SMART" id="SM00267">
    <property type="entry name" value="GGDEF"/>
    <property type="match status" value="1"/>
</dbReference>
<feature type="transmembrane region" description="Helical" evidence="2">
    <location>
        <begin position="102"/>
        <end position="123"/>
    </location>
</feature>
<dbReference type="SUPFAM" id="SSF55073">
    <property type="entry name" value="Nucleotide cyclase"/>
    <property type="match status" value="1"/>
</dbReference>
<evidence type="ECO:0000313" key="5">
    <source>
        <dbReference type="Proteomes" id="UP000722989"/>
    </source>
</evidence>
<dbReference type="Pfam" id="PF00990">
    <property type="entry name" value="GGDEF"/>
    <property type="match status" value="1"/>
</dbReference>
<keyword evidence="1" id="KW-0175">Coiled coil</keyword>
<feature type="transmembrane region" description="Helical" evidence="2">
    <location>
        <begin position="143"/>
        <end position="161"/>
    </location>
</feature>
<dbReference type="InterPro" id="IPR043128">
    <property type="entry name" value="Rev_trsase/Diguanyl_cyclase"/>
</dbReference>
<feature type="transmembrane region" description="Helical" evidence="2">
    <location>
        <begin position="207"/>
        <end position="224"/>
    </location>
</feature>
<dbReference type="SUPFAM" id="SSF55785">
    <property type="entry name" value="PYP-like sensor domain (PAS domain)"/>
    <property type="match status" value="1"/>
</dbReference>
<sequence length="537" mass="58724">MLQWQPYVLIPLVGAVACAIVGWSAWRRRRSTPAATALTFTMLGLVEWGVATAVGISFTDLRLQTAFGLAIYPGVTLVVFSAFWLCRAVVDRDSRFSRRAKVLFAIEPVAMTVASATNGWHHLVFSTTRLVGHPSLLVPQVGVVFWLHSAYSYVLLTIMMYRLVRARRTATGLHRRQITSVLLGCGFPITANVVTLAMYTGGGSVDLAVVGFAGSGLTFWWALFRQGMLQLVPVARSVVFERVSDALIVLDREDRVLDLNPAASRLLRQIGPRLPENLVGERSHLLVPGQGPGYRIKDGEYVVQAGARQIDLDVRSSELTDRSGASIGRVVVVRDTTELNDKKRELTAANARLQDQLRTIDRLRADLAEQAIRDDLTGLHNRRHLIRTMEAELARAGQTGGPLGVVLLDIDHFKSVNDRFGHAVGDEMLVAIAKVLASAARQGDTVARYGGEEFVVLLPGATPDQAWNRAQEWRRLCASTFVPTGQDRLRVTFSAGVACFPESGTSAAQLLHAADKALYRAKAEGRDRVLLADSLAA</sequence>
<dbReference type="Proteomes" id="UP000722989">
    <property type="component" value="Unassembled WGS sequence"/>
</dbReference>
<feature type="transmembrane region" description="Helical" evidence="2">
    <location>
        <begin position="70"/>
        <end position="90"/>
    </location>
</feature>
<dbReference type="Gene3D" id="3.30.450.20">
    <property type="entry name" value="PAS domain"/>
    <property type="match status" value="1"/>
</dbReference>
<dbReference type="InterPro" id="IPR035965">
    <property type="entry name" value="PAS-like_dom_sf"/>
</dbReference>
<feature type="domain" description="GGDEF" evidence="3">
    <location>
        <begin position="401"/>
        <end position="534"/>
    </location>
</feature>
<protein>
    <submittedName>
        <fullName evidence="4">Diguanylate cyclase</fullName>
    </submittedName>
</protein>
<dbReference type="InterPro" id="IPR029787">
    <property type="entry name" value="Nucleotide_cyclase"/>
</dbReference>
<dbReference type="InterPro" id="IPR000014">
    <property type="entry name" value="PAS"/>
</dbReference>
<evidence type="ECO:0000256" key="2">
    <source>
        <dbReference type="SAM" id="Phobius"/>
    </source>
</evidence>
<proteinExistence type="predicted"/>
<evidence type="ECO:0000256" key="1">
    <source>
        <dbReference type="SAM" id="Coils"/>
    </source>
</evidence>
<feature type="transmembrane region" description="Helical" evidence="2">
    <location>
        <begin position="38"/>
        <end position="58"/>
    </location>
</feature>
<dbReference type="PANTHER" id="PTHR45138:SF9">
    <property type="entry name" value="DIGUANYLATE CYCLASE DGCM-RELATED"/>
    <property type="match status" value="1"/>
</dbReference>
<dbReference type="Pfam" id="PF13188">
    <property type="entry name" value="PAS_8"/>
    <property type="match status" value="1"/>
</dbReference>
<dbReference type="Gene3D" id="3.30.70.270">
    <property type="match status" value="1"/>
</dbReference>
<feature type="coiled-coil region" evidence="1">
    <location>
        <begin position="336"/>
        <end position="373"/>
    </location>
</feature>
<dbReference type="InterPro" id="IPR050469">
    <property type="entry name" value="Diguanylate_Cyclase"/>
</dbReference>
<feature type="transmembrane region" description="Helical" evidence="2">
    <location>
        <begin position="6"/>
        <end position="26"/>
    </location>
</feature>
<evidence type="ECO:0000259" key="3">
    <source>
        <dbReference type="PROSITE" id="PS50887"/>
    </source>
</evidence>
<keyword evidence="2" id="KW-0812">Transmembrane</keyword>
<dbReference type="InterPro" id="IPR000160">
    <property type="entry name" value="GGDEF_dom"/>
</dbReference>
<dbReference type="PANTHER" id="PTHR45138">
    <property type="entry name" value="REGULATORY COMPONENTS OF SENSORY TRANSDUCTION SYSTEM"/>
    <property type="match status" value="1"/>
</dbReference>
<gene>
    <name evidence="4" type="ORF">HC031_28030</name>
</gene>
<reference evidence="4 5" key="1">
    <citation type="submission" date="2020-03" db="EMBL/GenBank/DDBJ databases">
        <title>WGS of the type strain of Planosporangium spp.</title>
        <authorList>
            <person name="Thawai C."/>
        </authorList>
    </citation>
    <scope>NUCLEOTIDE SEQUENCE [LARGE SCALE GENOMIC DNA]</scope>
    <source>
        <strain evidence="4 5">TBRC 5610</strain>
    </source>
</reference>
<keyword evidence="5" id="KW-1185">Reference proteome</keyword>
<keyword evidence="2" id="KW-0472">Membrane</keyword>
<keyword evidence="2" id="KW-1133">Transmembrane helix</keyword>
<organism evidence="4 5">
    <name type="scientific">Planosporangium thailandense</name>
    <dbReference type="NCBI Taxonomy" id="765197"/>
    <lineage>
        <taxon>Bacteria</taxon>
        <taxon>Bacillati</taxon>
        <taxon>Actinomycetota</taxon>
        <taxon>Actinomycetes</taxon>
        <taxon>Micromonosporales</taxon>
        <taxon>Micromonosporaceae</taxon>
        <taxon>Planosporangium</taxon>
    </lineage>
</organism>
<dbReference type="RefSeq" id="WP_167928455.1">
    <property type="nucleotide sequence ID" value="NZ_JAATVY010000032.1"/>
</dbReference>